<evidence type="ECO:0000313" key="1">
    <source>
        <dbReference type="EMBL" id="QHT65449.1"/>
    </source>
</evidence>
<reference evidence="1 2" key="1">
    <citation type="submission" date="2020-01" db="EMBL/GenBank/DDBJ databases">
        <authorList>
            <person name="Kim M.K."/>
        </authorList>
    </citation>
    <scope>NUCLEOTIDE SEQUENCE [LARGE SCALE GENOMIC DNA]</scope>
    <source>
        <strain evidence="1 2">172606-1</strain>
    </source>
</reference>
<name>A0A6C0GBU4_9BACT</name>
<proteinExistence type="predicted"/>
<keyword evidence="2" id="KW-1185">Reference proteome</keyword>
<dbReference type="RefSeq" id="WP_162441536.1">
    <property type="nucleotide sequence ID" value="NZ_CP048222.1"/>
</dbReference>
<organism evidence="1 2">
    <name type="scientific">Rhodocytophaga rosea</name>
    <dbReference type="NCBI Taxonomy" id="2704465"/>
    <lineage>
        <taxon>Bacteria</taxon>
        <taxon>Pseudomonadati</taxon>
        <taxon>Bacteroidota</taxon>
        <taxon>Cytophagia</taxon>
        <taxon>Cytophagales</taxon>
        <taxon>Rhodocytophagaceae</taxon>
        <taxon>Rhodocytophaga</taxon>
    </lineage>
</organism>
<sequence length="280" mass="32444">MIIKLQIILAIIILFYGCKQQHSQEEKPYIVDNLRKVNLRLDIDSMTNSSSTIEAYFDIEKDSIHVLQSEELCKHIDSLFLLYFINEYVEKKLALPESPPPPPPMETTDRLRTQKEDISGKLKVIISQTHIVTKNHQMIGEDSILFQAYPVLVKNMTDSLLTLECEGARLFMVQQAKDEQGVWRELEYWRGNKEIPFCDSGIQSIAILANCGLMSKTPVFRGDFNTEIRIKFFSEGKIYYSNSIQGQVNKGQLMIPQELLRKKDFEPREYLLSEKKKNET</sequence>
<evidence type="ECO:0000313" key="2">
    <source>
        <dbReference type="Proteomes" id="UP000480178"/>
    </source>
</evidence>
<accession>A0A6C0GBU4</accession>
<dbReference type="PROSITE" id="PS51257">
    <property type="entry name" value="PROKAR_LIPOPROTEIN"/>
    <property type="match status" value="1"/>
</dbReference>
<gene>
    <name evidence="1" type="ORF">GXP67_01540</name>
</gene>
<dbReference type="EMBL" id="CP048222">
    <property type="protein sequence ID" value="QHT65449.1"/>
    <property type="molecule type" value="Genomic_DNA"/>
</dbReference>
<dbReference type="AlphaFoldDB" id="A0A6C0GBU4"/>
<dbReference type="Proteomes" id="UP000480178">
    <property type="component" value="Chromosome"/>
</dbReference>
<protein>
    <submittedName>
        <fullName evidence="1">Uncharacterized protein</fullName>
    </submittedName>
</protein>
<dbReference type="KEGG" id="rhoz:GXP67_01540"/>